<dbReference type="Pfam" id="PF02678">
    <property type="entry name" value="Pirin"/>
    <property type="match status" value="1"/>
</dbReference>
<dbReference type="InterPro" id="IPR014710">
    <property type="entry name" value="RmlC-like_jellyroll"/>
</dbReference>
<comment type="similarity">
    <text evidence="1 2">Belongs to the pirin family.</text>
</comment>
<dbReference type="Gene3D" id="2.60.120.10">
    <property type="entry name" value="Jelly Rolls"/>
    <property type="match status" value="2"/>
</dbReference>
<comment type="caution">
    <text evidence="5">The sequence shown here is derived from an EMBL/GenBank/DDBJ whole genome shotgun (WGS) entry which is preliminary data.</text>
</comment>
<evidence type="ECO:0000256" key="2">
    <source>
        <dbReference type="RuleBase" id="RU003457"/>
    </source>
</evidence>
<dbReference type="Pfam" id="PF17954">
    <property type="entry name" value="Pirin_C_2"/>
    <property type="match status" value="1"/>
</dbReference>
<protein>
    <submittedName>
        <fullName evidence="5">Pirin family protein</fullName>
    </submittedName>
</protein>
<dbReference type="InterPro" id="IPR003829">
    <property type="entry name" value="Pirin_N_dom"/>
</dbReference>
<dbReference type="CDD" id="cd02910">
    <property type="entry name" value="cupin_Yhhw_N"/>
    <property type="match status" value="1"/>
</dbReference>
<evidence type="ECO:0000259" key="3">
    <source>
        <dbReference type="Pfam" id="PF02678"/>
    </source>
</evidence>
<feature type="domain" description="Quercetin 2,3-dioxygenase C-terminal cupin" evidence="4">
    <location>
        <begin position="147"/>
        <end position="229"/>
    </location>
</feature>
<reference evidence="5 6" key="1">
    <citation type="submission" date="2023-12" db="EMBL/GenBank/DDBJ databases">
        <title>Baltic Sea Cyanobacteria.</title>
        <authorList>
            <person name="Delbaje E."/>
            <person name="Fewer D.P."/>
            <person name="Shishido T.K."/>
        </authorList>
    </citation>
    <scope>NUCLEOTIDE SEQUENCE [LARGE SCALE GENOMIC DNA]</scope>
    <source>
        <strain evidence="5 6">UHCC 0139</strain>
    </source>
</reference>
<dbReference type="RefSeq" id="WP_323306478.1">
    <property type="nucleotide sequence ID" value="NZ_JAYGHX010000012.1"/>
</dbReference>
<evidence type="ECO:0000313" key="5">
    <source>
        <dbReference type="EMBL" id="MEA5392533.1"/>
    </source>
</evidence>
<dbReference type="SUPFAM" id="SSF51182">
    <property type="entry name" value="RmlC-like cupins"/>
    <property type="match status" value="1"/>
</dbReference>
<dbReference type="PANTHER" id="PTHR43212:SF3">
    <property type="entry name" value="QUERCETIN 2,3-DIOXYGENASE"/>
    <property type="match status" value="1"/>
</dbReference>
<evidence type="ECO:0000256" key="1">
    <source>
        <dbReference type="ARBA" id="ARBA00008416"/>
    </source>
</evidence>
<dbReference type="EMBL" id="JAYGHX010000012">
    <property type="protein sequence ID" value="MEA5392533.1"/>
    <property type="molecule type" value="Genomic_DNA"/>
</dbReference>
<evidence type="ECO:0000259" key="4">
    <source>
        <dbReference type="Pfam" id="PF17954"/>
    </source>
</evidence>
<dbReference type="Proteomes" id="UP001304461">
    <property type="component" value="Unassembled WGS sequence"/>
</dbReference>
<dbReference type="InterPro" id="IPR041602">
    <property type="entry name" value="Quercetinase_C"/>
</dbReference>
<organism evidence="5 6">
    <name type="scientific">Cyanobium gracile UHCC 0139</name>
    <dbReference type="NCBI Taxonomy" id="3110308"/>
    <lineage>
        <taxon>Bacteria</taxon>
        <taxon>Bacillati</taxon>
        <taxon>Cyanobacteriota</taxon>
        <taxon>Cyanophyceae</taxon>
        <taxon>Synechococcales</taxon>
        <taxon>Prochlorococcaceae</taxon>
        <taxon>Cyanobium</taxon>
    </lineage>
</organism>
<proteinExistence type="inferred from homology"/>
<name>A0ABU5RXT1_9CYAN</name>
<dbReference type="PANTHER" id="PTHR43212">
    <property type="entry name" value="QUERCETIN 2,3-DIOXYGENASE"/>
    <property type="match status" value="1"/>
</dbReference>
<feature type="domain" description="Pirin N-terminal" evidence="3">
    <location>
        <begin position="15"/>
        <end position="119"/>
    </location>
</feature>
<sequence>MTLVFRPAGERFHSRLDWLDSWHSFSFSHHHDPAWMGFGPLRVINDDTIAAGRGFGLHPHRDMEIVTVMVDGQLNHHDSMGHSEILRAGEVQAMSAGTGVVHSEMNLGDTPCRLLQIWIEPDGPGHPPAYRQEPFHLQSGWTPLLDPDGRQGALAINRRVRLWRARAGAGERLELAIATDATGWLQVIDGQGTAFDRPVQRGDGLGFAATPSDSLQAGPDGADVLLFELR</sequence>
<accession>A0ABU5RXT1</accession>
<dbReference type="InterPro" id="IPR012093">
    <property type="entry name" value="Pirin"/>
</dbReference>
<gene>
    <name evidence="5" type="ORF">VB738_14815</name>
</gene>
<dbReference type="InterPro" id="IPR011051">
    <property type="entry name" value="RmlC_Cupin_sf"/>
</dbReference>
<evidence type="ECO:0000313" key="6">
    <source>
        <dbReference type="Proteomes" id="UP001304461"/>
    </source>
</evidence>
<keyword evidence="6" id="KW-1185">Reference proteome</keyword>